<dbReference type="EMBL" id="JARK01000122">
    <property type="protein sequence ID" value="EYC42686.1"/>
    <property type="molecule type" value="Genomic_DNA"/>
</dbReference>
<keyword evidence="2" id="KW-1185">Reference proteome</keyword>
<reference evidence="2" key="1">
    <citation type="journal article" date="2015" name="Nat. Genet.">
        <title>The genome and transcriptome of the zoonotic hookworm Ancylostoma ceylanicum identify infection-specific gene families.</title>
        <authorList>
            <person name="Schwarz E.M."/>
            <person name="Hu Y."/>
            <person name="Antoshechkin I."/>
            <person name="Miller M.M."/>
            <person name="Sternberg P.W."/>
            <person name="Aroian R.V."/>
        </authorList>
    </citation>
    <scope>NUCLEOTIDE SEQUENCE</scope>
    <source>
        <strain evidence="2">HY135</strain>
    </source>
</reference>
<dbReference type="AlphaFoldDB" id="A0A016WSV3"/>
<accession>A0A016WSV3</accession>
<protein>
    <submittedName>
        <fullName evidence="1">Uncharacterized protein</fullName>
    </submittedName>
</protein>
<evidence type="ECO:0000313" key="2">
    <source>
        <dbReference type="Proteomes" id="UP000024635"/>
    </source>
</evidence>
<sequence length="97" mass="11154">MTRLVKPDTDVQRMPPSVLFFSPNLAGCMPLTPPLLLSRGLPLLLLSLMDREEYRLRPETGPRLVTSLKSPQRADRMICKEPRASLVRRMSAMLWRH</sequence>
<evidence type="ECO:0000313" key="1">
    <source>
        <dbReference type="EMBL" id="EYC42686.1"/>
    </source>
</evidence>
<organism evidence="1 2">
    <name type="scientific">Ancylostoma ceylanicum</name>
    <dbReference type="NCBI Taxonomy" id="53326"/>
    <lineage>
        <taxon>Eukaryota</taxon>
        <taxon>Metazoa</taxon>
        <taxon>Ecdysozoa</taxon>
        <taxon>Nematoda</taxon>
        <taxon>Chromadorea</taxon>
        <taxon>Rhabditida</taxon>
        <taxon>Rhabditina</taxon>
        <taxon>Rhabditomorpha</taxon>
        <taxon>Strongyloidea</taxon>
        <taxon>Ancylostomatidae</taxon>
        <taxon>Ancylostomatinae</taxon>
        <taxon>Ancylostoma</taxon>
    </lineage>
</organism>
<comment type="caution">
    <text evidence="1">The sequence shown here is derived from an EMBL/GenBank/DDBJ whole genome shotgun (WGS) entry which is preliminary data.</text>
</comment>
<proteinExistence type="predicted"/>
<name>A0A016WSV3_9BILA</name>
<dbReference type="Proteomes" id="UP000024635">
    <property type="component" value="Unassembled WGS sequence"/>
</dbReference>
<gene>
    <name evidence="1" type="primary">Acey_s0522.g2908</name>
    <name evidence="1" type="ORF">Y032_0522g2908</name>
</gene>